<dbReference type="NCBIfam" id="TIGR01571">
    <property type="entry name" value="A_thal_Cys_rich"/>
    <property type="match status" value="1"/>
</dbReference>
<dbReference type="AlphaFoldDB" id="A0A8C7Y3H0"/>
<reference evidence="2" key="1">
    <citation type="submission" date="2025-08" db="UniProtKB">
        <authorList>
            <consortium name="Ensembl"/>
        </authorList>
    </citation>
    <scope>IDENTIFICATION</scope>
</reference>
<dbReference type="GeneTree" id="ENSGT00940000161202"/>
<reference evidence="2" key="2">
    <citation type="submission" date="2025-09" db="UniProtKB">
        <authorList>
            <consortium name="Ensembl"/>
        </authorList>
    </citation>
    <scope>IDENTIFICATION</scope>
</reference>
<sequence length="141" mass="14909">MAFQPNVVNTQPATASQYTVSPQLTDWSTGPCDCCDDCGICACLLQTKIGLCRSFGQSSNKSVSSSGLCGAFVPCVLACRVAQDSGENCCLPCLPGALIALRTSMRNKYNISGSVCDDWVMMACLGPCGLCQMAREQNMRG</sequence>
<dbReference type="Proteomes" id="UP000694383">
    <property type="component" value="Unplaced"/>
</dbReference>
<evidence type="ECO:0000313" key="3">
    <source>
        <dbReference type="Proteomes" id="UP000694383"/>
    </source>
</evidence>
<evidence type="ECO:0000313" key="2">
    <source>
        <dbReference type="Ensembl" id="ENSOSIP00000021749.1"/>
    </source>
</evidence>
<accession>A0A8C7Y3H0</accession>
<evidence type="ECO:0000256" key="1">
    <source>
        <dbReference type="ARBA" id="ARBA00009024"/>
    </source>
</evidence>
<protein>
    <submittedName>
        <fullName evidence="2">Cornifelin</fullName>
    </submittedName>
</protein>
<dbReference type="InterPro" id="IPR006461">
    <property type="entry name" value="PLAC_motif_containing"/>
</dbReference>
<name>A0A8C7Y3H0_9TELE</name>
<dbReference type="Pfam" id="PF04749">
    <property type="entry name" value="PLAC8"/>
    <property type="match status" value="1"/>
</dbReference>
<proteinExistence type="inferred from homology"/>
<keyword evidence="3" id="KW-1185">Reference proteome</keyword>
<organism evidence="2 3">
    <name type="scientific">Oryzias sinensis</name>
    <name type="common">Chinese medaka</name>
    <dbReference type="NCBI Taxonomy" id="183150"/>
    <lineage>
        <taxon>Eukaryota</taxon>
        <taxon>Metazoa</taxon>
        <taxon>Chordata</taxon>
        <taxon>Craniata</taxon>
        <taxon>Vertebrata</taxon>
        <taxon>Euteleostomi</taxon>
        <taxon>Actinopterygii</taxon>
        <taxon>Neopterygii</taxon>
        <taxon>Teleostei</taxon>
        <taxon>Neoteleostei</taxon>
        <taxon>Acanthomorphata</taxon>
        <taxon>Ovalentaria</taxon>
        <taxon>Atherinomorphae</taxon>
        <taxon>Beloniformes</taxon>
        <taxon>Adrianichthyidae</taxon>
        <taxon>Oryziinae</taxon>
        <taxon>Oryzias</taxon>
    </lineage>
</organism>
<dbReference type="Ensembl" id="ENSOSIT00000022960.1">
    <property type="protein sequence ID" value="ENSOSIP00000021749.1"/>
    <property type="gene ID" value="ENSOSIG00000011479.1"/>
</dbReference>
<comment type="similarity">
    <text evidence="1">Belongs to the cornifelin family.</text>
</comment>
<dbReference type="PANTHER" id="PTHR15907">
    <property type="entry name" value="DUF614 FAMILY PROTEIN-RELATED"/>
    <property type="match status" value="1"/>
</dbReference>